<dbReference type="Proteomes" id="UP000029121">
    <property type="component" value="Unassembled WGS sequence"/>
</dbReference>
<dbReference type="EMBL" id="KB870837">
    <property type="protein sequence ID" value="EOA12173.1"/>
    <property type="molecule type" value="Genomic_DNA"/>
</dbReference>
<evidence type="ECO:0000313" key="1">
    <source>
        <dbReference type="EMBL" id="EOA12173.1"/>
    </source>
</evidence>
<keyword evidence="2" id="KW-1185">Reference proteome</keyword>
<organism evidence="1 2">
    <name type="scientific">Capsella rubella</name>
    <dbReference type="NCBI Taxonomy" id="81985"/>
    <lineage>
        <taxon>Eukaryota</taxon>
        <taxon>Viridiplantae</taxon>
        <taxon>Streptophyta</taxon>
        <taxon>Embryophyta</taxon>
        <taxon>Tracheophyta</taxon>
        <taxon>Spermatophyta</taxon>
        <taxon>Magnoliopsida</taxon>
        <taxon>eudicotyledons</taxon>
        <taxon>Gunneridae</taxon>
        <taxon>Pentapetalae</taxon>
        <taxon>rosids</taxon>
        <taxon>malvids</taxon>
        <taxon>Brassicales</taxon>
        <taxon>Brassicaceae</taxon>
        <taxon>Camelineae</taxon>
        <taxon>Capsella</taxon>
    </lineage>
</organism>
<accession>R0GLV6</accession>
<protein>
    <submittedName>
        <fullName evidence="1">Uncharacterized protein</fullName>
    </submittedName>
</protein>
<reference evidence="2" key="1">
    <citation type="journal article" date="2013" name="Nat. Genet.">
        <title>The Capsella rubella genome and the genomic consequences of rapid mating system evolution.</title>
        <authorList>
            <person name="Slotte T."/>
            <person name="Hazzouri K.M."/>
            <person name="Agren J.A."/>
            <person name="Koenig D."/>
            <person name="Maumus F."/>
            <person name="Guo Y.L."/>
            <person name="Steige K."/>
            <person name="Platts A.E."/>
            <person name="Escobar J.S."/>
            <person name="Newman L.K."/>
            <person name="Wang W."/>
            <person name="Mandakova T."/>
            <person name="Vello E."/>
            <person name="Smith L.M."/>
            <person name="Henz S.R."/>
            <person name="Steffen J."/>
            <person name="Takuno S."/>
            <person name="Brandvain Y."/>
            <person name="Coop G."/>
            <person name="Andolfatto P."/>
            <person name="Hu T.T."/>
            <person name="Blanchette M."/>
            <person name="Clark R.M."/>
            <person name="Quesneville H."/>
            <person name="Nordborg M."/>
            <person name="Gaut B.S."/>
            <person name="Lysak M.A."/>
            <person name="Jenkins J."/>
            <person name="Grimwood J."/>
            <person name="Chapman J."/>
            <person name="Prochnik S."/>
            <person name="Shu S."/>
            <person name="Rokhsar D."/>
            <person name="Schmutz J."/>
            <person name="Weigel D."/>
            <person name="Wright S.I."/>
        </authorList>
    </citation>
    <scope>NUCLEOTIDE SEQUENCE [LARGE SCALE GENOMIC DNA]</scope>
    <source>
        <strain evidence="2">cv. Monte Gargano</strain>
    </source>
</reference>
<proteinExistence type="predicted"/>
<feature type="non-terminal residue" evidence="1">
    <location>
        <position position="1"/>
    </location>
</feature>
<name>R0GLV6_9BRAS</name>
<sequence>LRVSFQSYKPLIKKASKEN</sequence>
<evidence type="ECO:0000313" key="2">
    <source>
        <dbReference type="Proteomes" id="UP000029121"/>
    </source>
</evidence>
<gene>
    <name evidence="1" type="ORF">CARUB_v100165481mg</name>
</gene>
<dbReference type="AlphaFoldDB" id="R0GLV6"/>